<dbReference type="Pfam" id="PF13334">
    <property type="entry name" value="DUF4094"/>
    <property type="match status" value="1"/>
</dbReference>
<feature type="compositionally biased region" description="Polar residues" evidence="2">
    <location>
        <begin position="132"/>
        <end position="144"/>
    </location>
</feature>
<dbReference type="InterPro" id="IPR025298">
    <property type="entry name" value="DUF4094"/>
</dbReference>
<feature type="region of interest" description="Disordered" evidence="2">
    <location>
        <begin position="123"/>
        <end position="144"/>
    </location>
</feature>
<feature type="region of interest" description="Disordered" evidence="2">
    <location>
        <begin position="1"/>
        <end position="24"/>
    </location>
</feature>
<name>A0A8K0NEW4_9HYPO</name>
<organism evidence="4 5">
    <name type="scientific">Claviceps africana</name>
    <dbReference type="NCBI Taxonomy" id="83212"/>
    <lineage>
        <taxon>Eukaryota</taxon>
        <taxon>Fungi</taxon>
        <taxon>Dikarya</taxon>
        <taxon>Ascomycota</taxon>
        <taxon>Pezizomycotina</taxon>
        <taxon>Sordariomycetes</taxon>
        <taxon>Hypocreomycetidae</taxon>
        <taxon>Hypocreales</taxon>
        <taxon>Clavicipitaceae</taxon>
        <taxon>Claviceps</taxon>
    </lineage>
</organism>
<sequence length="144" mass="16665">MNESDKPALEKKQKHDHLDQEPRDALTEDLKSVSNDVDLSDATDAIKIVGLEEIPQTTDQIKHLQKRISELEFELSVVKKRLRRETELCSCIMLNFVRYRVAKAGNSTDEIMLEMEQYRAENAEDDAETKLEQTQLDEFGIQQK</sequence>
<evidence type="ECO:0000259" key="3">
    <source>
        <dbReference type="Pfam" id="PF13334"/>
    </source>
</evidence>
<feature type="coiled-coil region" evidence="1">
    <location>
        <begin position="54"/>
        <end position="81"/>
    </location>
</feature>
<dbReference type="AlphaFoldDB" id="A0A8K0NEW4"/>
<evidence type="ECO:0000256" key="2">
    <source>
        <dbReference type="SAM" id="MobiDB-lite"/>
    </source>
</evidence>
<keyword evidence="1" id="KW-0175">Coiled coil</keyword>
<evidence type="ECO:0000256" key="1">
    <source>
        <dbReference type="SAM" id="Coils"/>
    </source>
</evidence>
<reference evidence="4" key="1">
    <citation type="journal article" date="2020" name="bioRxiv">
        <title>Whole genome comparisons of ergot fungi reveals the divergence and evolution of species within the genus Claviceps are the result of varying mechanisms driving genome evolution and host range expansion.</title>
        <authorList>
            <person name="Wyka S.A."/>
            <person name="Mondo S.J."/>
            <person name="Liu M."/>
            <person name="Dettman J."/>
            <person name="Nalam V."/>
            <person name="Broders K.D."/>
        </authorList>
    </citation>
    <scope>NUCLEOTIDE SEQUENCE</scope>
    <source>
        <strain evidence="4">CCC 489</strain>
    </source>
</reference>
<dbReference type="EMBL" id="SRPY01000699">
    <property type="protein sequence ID" value="KAG5919008.1"/>
    <property type="molecule type" value="Genomic_DNA"/>
</dbReference>
<comment type="caution">
    <text evidence="4">The sequence shown here is derived from an EMBL/GenBank/DDBJ whole genome shotgun (WGS) entry which is preliminary data.</text>
</comment>
<proteinExistence type="predicted"/>
<keyword evidence="5" id="KW-1185">Reference proteome</keyword>
<gene>
    <name evidence="4" type="ORF">E4U42_006634</name>
</gene>
<protein>
    <recommendedName>
        <fullName evidence="3">DUF4094 domain-containing protein</fullName>
    </recommendedName>
</protein>
<accession>A0A8K0NEW4</accession>
<dbReference type="Proteomes" id="UP000811619">
    <property type="component" value="Unassembled WGS sequence"/>
</dbReference>
<evidence type="ECO:0000313" key="4">
    <source>
        <dbReference type="EMBL" id="KAG5919008.1"/>
    </source>
</evidence>
<evidence type="ECO:0000313" key="5">
    <source>
        <dbReference type="Proteomes" id="UP000811619"/>
    </source>
</evidence>
<feature type="domain" description="DUF4094" evidence="3">
    <location>
        <begin position="17"/>
        <end position="79"/>
    </location>
</feature>